<evidence type="ECO:0000313" key="1">
    <source>
        <dbReference type="EMBL" id="PWL40197.1"/>
    </source>
</evidence>
<dbReference type="AlphaFoldDB" id="A0A316L0Z9"/>
<dbReference type="Proteomes" id="UP000245762">
    <property type="component" value="Unassembled WGS sequence"/>
</dbReference>
<gene>
    <name evidence="1" type="ORF">DKG77_05070</name>
</gene>
<organism evidence="1 2">
    <name type="scientific">Flagellimonas aquimarina</name>
    <dbReference type="NCBI Taxonomy" id="2201895"/>
    <lineage>
        <taxon>Bacteria</taxon>
        <taxon>Pseudomonadati</taxon>
        <taxon>Bacteroidota</taxon>
        <taxon>Flavobacteriia</taxon>
        <taxon>Flavobacteriales</taxon>
        <taxon>Flavobacteriaceae</taxon>
        <taxon>Flagellimonas</taxon>
    </lineage>
</organism>
<proteinExistence type="predicted"/>
<sequence>MIVKPASLSYQSINVPRKNFIIKRGGIPNVSTLNNSIVTITKISGKDNPMITFKRSNGKKFFKAYRTLTAELNTAINIGEMEVYDQ</sequence>
<keyword evidence="2" id="KW-1185">Reference proteome</keyword>
<protein>
    <submittedName>
        <fullName evidence="1">Uncharacterized protein</fullName>
    </submittedName>
</protein>
<dbReference type="EMBL" id="QGEG01000001">
    <property type="protein sequence ID" value="PWL40197.1"/>
    <property type="molecule type" value="Genomic_DNA"/>
</dbReference>
<comment type="caution">
    <text evidence="1">The sequence shown here is derived from an EMBL/GenBank/DDBJ whole genome shotgun (WGS) entry which is preliminary data.</text>
</comment>
<evidence type="ECO:0000313" key="2">
    <source>
        <dbReference type="Proteomes" id="UP000245762"/>
    </source>
</evidence>
<name>A0A316L0Z9_9FLAO</name>
<accession>A0A316L0Z9</accession>
<reference evidence="1 2" key="1">
    <citation type="submission" date="2018-05" db="EMBL/GenBank/DDBJ databases">
        <title>Complete genome sequence of Flagellimonas aquimarina ECD12 isolated from seaweed Ecklonia cava.</title>
        <authorList>
            <person name="Choi S."/>
            <person name="Seong C."/>
        </authorList>
    </citation>
    <scope>NUCLEOTIDE SEQUENCE [LARGE SCALE GENOMIC DNA]</scope>
    <source>
        <strain evidence="1 2">ECD12</strain>
    </source>
</reference>